<protein>
    <submittedName>
        <fullName evidence="1">Uncharacterized protein</fullName>
    </submittedName>
</protein>
<dbReference type="EMBL" id="MF285618">
    <property type="protein sequence ID" value="ATA65358.1"/>
    <property type="molecule type" value="Genomic_DNA"/>
</dbReference>
<keyword evidence="2" id="KW-1185">Reference proteome</keyword>
<gene>
    <name evidence="1" type="ORF">2050HW_00023</name>
</gene>
<evidence type="ECO:0000313" key="1">
    <source>
        <dbReference type="EMBL" id="ATA65358.1"/>
    </source>
</evidence>
<evidence type="ECO:0000313" key="2">
    <source>
        <dbReference type="Proteomes" id="UP000223363"/>
    </source>
</evidence>
<proteinExistence type="predicted"/>
<dbReference type="Proteomes" id="UP000223363">
    <property type="component" value="Segment"/>
</dbReference>
<dbReference type="InterPro" id="IPR024413">
    <property type="entry name" value="Phage_phiKZ_Orf92_int-head"/>
</dbReference>
<sequence length="393" mass="43946">MSILEDKTGIVPPHMQKRLNELHSLEVACEDCDCESGMSPDAYEILAEMAPSYDMVLPPAPEGDGLGMKQIALESIRSTLKQWWEQLKAWVIKMRRTIMSWVRTTLQGIDGLVKHADILRKSVEANSNFGGSDVEIKHANLLAIDGQPVNDLARQLEELRKINEVGMERFTKQGQTSARDLTNDLTKLDFRQASKAVEGYVDAFPIICKTKVNPNVSEDLFGMDPREVDELRMSDTFLGNYCFVSVKAKRDTHYTNSEIENLQAVVDYAKRSKIRFYQDGNKETYEGSLPSVDQRTAVSIIDAAVNLAKSVKASNSQRQAEERLENEFLKKADAAAKVYLEEDADAAQARAVRSLFSVVLTMINGLGFHFSDYLISTAKSSLAYVNELNNSEA</sequence>
<dbReference type="Pfam" id="PF12699">
    <property type="entry name" value="phiKZ_IP"/>
    <property type="match status" value="1"/>
</dbReference>
<name>A0A289ZTE6_9CAUD</name>
<organism evidence="1 2">
    <name type="scientific">Serratia phage vB_SmaM_ 2050HW</name>
    <dbReference type="NCBI Taxonomy" id="2024252"/>
    <lineage>
        <taxon>Viruses</taxon>
        <taxon>Duplodnaviria</taxon>
        <taxon>Heunggongvirae</taxon>
        <taxon>Uroviricota</taxon>
        <taxon>Caudoviricetes</taxon>
        <taxon>Chimalliviridae</taxon>
        <taxon>Moabitevirus</taxon>
        <taxon>Moabitevirus mv2050HW</taxon>
    </lineage>
</organism>
<reference evidence="2" key="1">
    <citation type="submission" date="2017-06" db="EMBL/GenBank/DDBJ databases">
        <authorList>
            <person name="Zhao X."/>
        </authorList>
    </citation>
    <scope>NUCLEOTIDE SEQUENCE [LARGE SCALE GENOMIC DNA]</scope>
</reference>
<accession>A0A289ZTE6</accession>